<reference evidence="1" key="1">
    <citation type="submission" date="2021-05" db="EMBL/GenBank/DDBJ databases">
        <title>The genome of the haptophyte Pavlova lutheri (Diacronema luteri, Pavlovales) - a model for lipid biosynthesis in eukaryotic algae.</title>
        <authorList>
            <person name="Hulatt C.J."/>
            <person name="Posewitz M.C."/>
        </authorList>
    </citation>
    <scope>NUCLEOTIDE SEQUENCE</scope>
    <source>
        <strain evidence="1">NIVA-4/92</strain>
    </source>
</reference>
<dbReference type="AlphaFoldDB" id="A0A8J5X7C4"/>
<sequence length="121" mass="12793">MATIVLGADPVGGATRGSDDVVLARIRGFLTQAADISHGIGDGMHEHMEGGGEPISALGLSVTHVLQSTLQTSWNEEQSDPLMQSMQHDHPELYAHHVHAVQKADLALQTVSSLLGTLEHG</sequence>
<evidence type="ECO:0000313" key="2">
    <source>
        <dbReference type="Proteomes" id="UP000751190"/>
    </source>
</evidence>
<name>A0A8J5X7C4_DIALT</name>
<evidence type="ECO:0000313" key="1">
    <source>
        <dbReference type="EMBL" id="KAG8460021.1"/>
    </source>
</evidence>
<dbReference type="Proteomes" id="UP000751190">
    <property type="component" value="Unassembled WGS sequence"/>
</dbReference>
<proteinExistence type="predicted"/>
<protein>
    <submittedName>
        <fullName evidence="1">Uncharacterized protein</fullName>
    </submittedName>
</protein>
<dbReference type="EMBL" id="JAGTXO010000036">
    <property type="protein sequence ID" value="KAG8460021.1"/>
    <property type="molecule type" value="Genomic_DNA"/>
</dbReference>
<keyword evidence="2" id="KW-1185">Reference proteome</keyword>
<organism evidence="1 2">
    <name type="scientific">Diacronema lutheri</name>
    <name type="common">Unicellular marine alga</name>
    <name type="synonym">Monochrysis lutheri</name>
    <dbReference type="NCBI Taxonomy" id="2081491"/>
    <lineage>
        <taxon>Eukaryota</taxon>
        <taxon>Haptista</taxon>
        <taxon>Haptophyta</taxon>
        <taxon>Pavlovophyceae</taxon>
        <taxon>Pavlovales</taxon>
        <taxon>Pavlovaceae</taxon>
        <taxon>Diacronema</taxon>
    </lineage>
</organism>
<accession>A0A8J5X7C4</accession>
<comment type="caution">
    <text evidence="1">The sequence shown here is derived from an EMBL/GenBank/DDBJ whole genome shotgun (WGS) entry which is preliminary data.</text>
</comment>
<gene>
    <name evidence="1" type="ORF">KFE25_011070</name>
</gene>